<dbReference type="GO" id="GO:0002161">
    <property type="term" value="F:aminoacyl-tRNA deacylase activity"/>
    <property type="evidence" value="ECO:0007669"/>
    <property type="project" value="InterPro"/>
</dbReference>
<dbReference type="InterPro" id="IPR036754">
    <property type="entry name" value="YbaK/aa-tRNA-synt-asso_dom_sf"/>
</dbReference>
<evidence type="ECO:0000313" key="3">
    <source>
        <dbReference type="Proteomes" id="UP000229502"/>
    </source>
</evidence>
<name>A0A2M6YRT9_9BACT</name>
<dbReference type="Pfam" id="PF04073">
    <property type="entry name" value="tRNA_edit"/>
    <property type="match status" value="1"/>
</dbReference>
<organism evidence="2 3">
    <name type="scientific">Candidatus Shapirobacteria bacterium CG07_land_8_20_14_0_80_39_18</name>
    <dbReference type="NCBI Taxonomy" id="1974882"/>
    <lineage>
        <taxon>Bacteria</taxon>
        <taxon>Candidatus Shapironibacteriota</taxon>
    </lineage>
</organism>
<dbReference type="EMBL" id="PEWZ01000039">
    <property type="protein sequence ID" value="PIU36124.1"/>
    <property type="molecule type" value="Genomic_DNA"/>
</dbReference>
<sequence>MNRQAKKIKKFLEKFGIKSKVREFSETTKTAADAAKALNCEIGQIAKSIIFKGILSNEPVLVIASGGNRINEKIISECLGEEIEKADADFVRQKTGFAIGGVSPFGHREKIKTFIDKDLLEYKVIWAAAGTPNAVFPLAPEELVKITEGQVVELKVYN</sequence>
<dbReference type="Proteomes" id="UP000229502">
    <property type="component" value="Unassembled WGS sequence"/>
</dbReference>
<gene>
    <name evidence="2" type="ORF">COT03_00685</name>
</gene>
<dbReference type="CDD" id="cd04333">
    <property type="entry name" value="ProX_deacylase"/>
    <property type="match status" value="1"/>
</dbReference>
<dbReference type="Gene3D" id="3.90.960.10">
    <property type="entry name" value="YbaK/aminoacyl-tRNA synthetase-associated domain"/>
    <property type="match status" value="1"/>
</dbReference>
<reference evidence="3" key="1">
    <citation type="submission" date="2017-09" db="EMBL/GenBank/DDBJ databases">
        <title>Depth-based differentiation of microbial function through sediment-hosted aquifers and enrichment of novel symbionts in the deep terrestrial subsurface.</title>
        <authorList>
            <person name="Probst A.J."/>
            <person name="Ladd B."/>
            <person name="Jarett J.K."/>
            <person name="Geller-Mcgrath D.E."/>
            <person name="Sieber C.M.K."/>
            <person name="Emerson J.B."/>
            <person name="Anantharaman K."/>
            <person name="Thomas B.C."/>
            <person name="Malmstrom R."/>
            <person name="Stieglmeier M."/>
            <person name="Klingl A."/>
            <person name="Woyke T."/>
            <person name="Ryan C.M."/>
            <person name="Banfield J.F."/>
        </authorList>
    </citation>
    <scope>NUCLEOTIDE SEQUENCE [LARGE SCALE GENOMIC DNA]</scope>
</reference>
<evidence type="ECO:0000313" key="2">
    <source>
        <dbReference type="EMBL" id="PIU36124.1"/>
    </source>
</evidence>
<feature type="domain" description="YbaK/aminoacyl-tRNA synthetase-associated" evidence="1">
    <location>
        <begin position="26"/>
        <end position="145"/>
    </location>
</feature>
<dbReference type="PANTHER" id="PTHR30411">
    <property type="entry name" value="CYTOPLASMIC PROTEIN"/>
    <property type="match status" value="1"/>
</dbReference>
<accession>A0A2M6YRT9</accession>
<dbReference type="SUPFAM" id="SSF55826">
    <property type="entry name" value="YbaK/ProRS associated domain"/>
    <property type="match status" value="1"/>
</dbReference>
<dbReference type="PANTHER" id="PTHR30411:SF1">
    <property type="entry name" value="CYTOPLASMIC PROTEIN"/>
    <property type="match status" value="1"/>
</dbReference>
<proteinExistence type="predicted"/>
<evidence type="ECO:0000259" key="1">
    <source>
        <dbReference type="Pfam" id="PF04073"/>
    </source>
</evidence>
<comment type="caution">
    <text evidence="2">The sequence shown here is derived from an EMBL/GenBank/DDBJ whole genome shotgun (WGS) entry which is preliminary data.</text>
</comment>
<dbReference type="AlphaFoldDB" id="A0A2M6YRT9"/>
<dbReference type="InterPro" id="IPR007214">
    <property type="entry name" value="YbaK/aa-tRNA-synth-assoc-dom"/>
</dbReference>
<protein>
    <recommendedName>
        <fullName evidence="1">YbaK/aminoacyl-tRNA synthetase-associated domain-containing protein</fullName>
    </recommendedName>
</protein>